<evidence type="ECO:0000313" key="1">
    <source>
        <dbReference type="EMBL" id="KAA1260813.1"/>
    </source>
</evidence>
<organism evidence="1 2">
    <name type="scientific">Rubripirellula obstinata</name>
    <dbReference type="NCBI Taxonomy" id="406547"/>
    <lineage>
        <taxon>Bacteria</taxon>
        <taxon>Pseudomonadati</taxon>
        <taxon>Planctomycetota</taxon>
        <taxon>Planctomycetia</taxon>
        <taxon>Pirellulales</taxon>
        <taxon>Pirellulaceae</taxon>
        <taxon>Rubripirellula</taxon>
    </lineage>
</organism>
<gene>
    <name evidence="1" type="ORF">LF1_33550</name>
</gene>
<keyword evidence="2" id="KW-1185">Reference proteome</keyword>
<dbReference type="EMBL" id="VRLW01000001">
    <property type="protein sequence ID" value="KAA1260813.1"/>
    <property type="molecule type" value="Genomic_DNA"/>
</dbReference>
<dbReference type="PROSITE" id="PS51257">
    <property type="entry name" value="PROKAR_LIPOPROTEIN"/>
    <property type="match status" value="1"/>
</dbReference>
<proteinExistence type="predicted"/>
<protein>
    <recommendedName>
        <fullName evidence="3">Nickel uptake substrate-specific transmembrane region</fullName>
    </recommendedName>
</protein>
<dbReference type="RefSeq" id="WP_149752842.1">
    <property type="nucleotide sequence ID" value="NZ_LWSK01000113.1"/>
</dbReference>
<dbReference type="OrthoDB" id="279896at2"/>
<accession>A0A5B1CN78</accession>
<dbReference type="Proteomes" id="UP000322699">
    <property type="component" value="Unassembled WGS sequence"/>
</dbReference>
<sequence>MLKRSFKFSVLCSVVLTLSGCSEKIEKGLVTGQVLSAKGEPLDQVRVYFMPDYAKQTKGRASWAVTDGEGKYELEYQNGTGGLGAAVGWHKVTLKDIAGENHRGPGKPPAIRIPPGYMDPVKSPFSFEVLPGEQSIELKLKGR</sequence>
<reference evidence="1 2" key="1">
    <citation type="submission" date="2019-08" db="EMBL/GenBank/DDBJ databases">
        <title>Deep-cultivation of Planctomycetes and their phenomic and genomic characterization uncovers novel biology.</title>
        <authorList>
            <person name="Wiegand S."/>
            <person name="Jogler M."/>
            <person name="Boedeker C."/>
            <person name="Pinto D."/>
            <person name="Vollmers J."/>
            <person name="Rivas-Marin E."/>
            <person name="Kohn T."/>
            <person name="Peeters S.H."/>
            <person name="Heuer A."/>
            <person name="Rast P."/>
            <person name="Oberbeckmann S."/>
            <person name="Bunk B."/>
            <person name="Jeske O."/>
            <person name="Meyerdierks A."/>
            <person name="Storesund J.E."/>
            <person name="Kallscheuer N."/>
            <person name="Luecker S."/>
            <person name="Lage O.M."/>
            <person name="Pohl T."/>
            <person name="Merkel B.J."/>
            <person name="Hornburger P."/>
            <person name="Mueller R.-W."/>
            <person name="Bruemmer F."/>
            <person name="Labrenz M."/>
            <person name="Spormann A.M."/>
            <person name="Op Den Camp H."/>
            <person name="Overmann J."/>
            <person name="Amann R."/>
            <person name="Jetten M.S.M."/>
            <person name="Mascher T."/>
            <person name="Medema M.H."/>
            <person name="Devos D.P."/>
            <person name="Kaster A.-K."/>
            <person name="Ovreas L."/>
            <person name="Rohde M."/>
            <person name="Galperin M.Y."/>
            <person name="Jogler C."/>
        </authorList>
    </citation>
    <scope>NUCLEOTIDE SEQUENCE [LARGE SCALE GENOMIC DNA]</scope>
    <source>
        <strain evidence="1 2">LF1</strain>
    </source>
</reference>
<comment type="caution">
    <text evidence="1">The sequence shown here is derived from an EMBL/GenBank/DDBJ whole genome shotgun (WGS) entry which is preliminary data.</text>
</comment>
<evidence type="ECO:0000313" key="2">
    <source>
        <dbReference type="Proteomes" id="UP000322699"/>
    </source>
</evidence>
<name>A0A5B1CN78_9BACT</name>
<dbReference type="AlphaFoldDB" id="A0A5B1CN78"/>
<evidence type="ECO:0008006" key="3">
    <source>
        <dbReference type="Google" id="ProtNLM"/>
    </source>
</evidence>